<dbReference type="EMBL" id="MPDP01000069">
    <property type="protein sequence ID" value="KAK1485421.1"/>
    <property type="molecule type" value="Genomic_DNA"/>
</dbReference>
<proteinExistence type="predicted"/>
<evidence type="ECO:0000313" key="2">
    <source>
        <dbReference type="Proteomes" id="UP001239213"/>
    </source>
</evidence>
<keyword evidence="2" id="KW-1185">Reference proteome</keyword>
<gene>
    <name evidence="1" type="ORF">CCUS01_15298</name>
</gene>
<comment type="caution">
    <text evidence="1">The sequence shown here is derived from an EMBL/GenBank/DDBJ whole genome shotgun (WGS) entry which is preliminary data.</text>
</comment>
<dbReference type="Proteomes" id="UP001239213">
    <property type="component" value="Unassembled WGS sequence"/>
</dbReference>
<sequence length="130" mass="14641">MNLSPESAAFSTNNLDTAYVGKWKDLEGDRIVTSGLSTPLTPNGGFVGSAQTFSFDIHDQFGYQERVEFCLRYLQLRRAGFTSSFALDRNRKHLSRRLARAEDPDPEPEFDNKIGSDLSEETIYCHADLT</sequence>
<protein>
    <submittedName>
        <fullName evidence="1">Uncharacterized protein</fullName>
    </submittedName>
</protein>
<reference evidence="1" key="1">
    <citation type="submission" date="2016-11" db="EMBL/GenBank/DDBJ databases">
        <title>The genome sequence of Colletotrichum cuscutae.</title>
        <authorList>
            <person name="Baroncelli R."/>
        </authorList>
    </citation>
    <scope>NUCLEOTIDE SEQUENCE</scope>
    <source>
        <strain evidence="1">IMI 304802</strain>
    </source>
</reference>
<organism evidence="1 2">
    <name type="scientific">Colletotrichum cuscutae</name>
    <dbReference type="NCBI Taxonomy" id="1209917"/>
    <lineage>
        <taxon>Eukaryota</taxon>
        <taxon>Fungi</taxon>
        <taxon>Dikarya</taxon>
        <taxon>Ascomycota</taxon>
        <taxon>Pezizomycotina</taxon>
        <taxon>Sordariomycetes</taxon>
        <taxon>Hypocreomycetidae</taxon>
        <taxon>Glomerellales</taxon>
        <taxon>Glomerellaceae</taxon>
        <taxon>Colletotrichum</taxon>
        <taxon>Colletotrichum acutatum species complex</taxon>
    </lineage>
</organism>
<accession>A0AAI9VHB2</accession>
<name>A0AAI9VHB2_9PEZI</name>
<dbReference type="AlphaFoldDB" id="A0AAI9VHB2"/>
<evidence type="ECO:0000313" key="1">
    <source>
        <dbReference type="EMBL" id="KAK1485421.1"/>
    </source>
</evidence>